<organism evidence="1 2">
    <name type="scientific">Leptospira santarosai serovar Arenal str. MAVJ 401</name>
    <dbReference type="NCBI Taxonomy" id="1049976"/>
    <lineage>
        <taxon>Bacteria</taxon>
        <taxon>Pseudomonadati</taxon>
        <taxon>Spirochaetota</taxon>
        <taxon>Spirochaetia</taxon>
        <taxon>Leptospirales</taxon>
        <taxon>Leptospiraceae</taxon>
        <taxon>Leptospira</taxon>
    </lineage>
</organism>
<gene>
    <name evidence="1" type="ORF">LEP1GSC063_3735</name>
</gene>
<accession>M6JQA5</accession>
<dbReference type="Proteomes" id="UP000012106">
    <property type="component" value="Unassembled WGS sequence"/>
</dbReference>
<name>M6JQA5_9LEPT</name>
<dbReference type="AlphaFoldDB" id="M6JQA5"/>
<proteinExistence type="predicted"/>
<reference evidence="1 2" key="1">
    <citation type="submission" date="2013-01" db="EMBL/GenBank/DDBJ databases">
        <authorList>
            <person name="Harkins D.M."/>
            <person name="Durkin A.S."/>
            <person name="Brinkac L.M."/>
            <person name="Haft D.H."/>
            <person name="Selengut J.D."/>
            <person name="Sanka R."/>
            <person name="DePew J."/>
            <person name="Purushe J."/>
            <person name="Hartskeerl R.A."/>
            <person name="Ahmed A."/>
            <person name="van der Linden H."/>
            <person name="Goris M.G.A."/>
            <person name="Vinetz J.M."/>
            <person name="Sutton G.G."/>
            <person name="Nierman W.C."/>
            <person name="Fouts D.E."/>
        </authorList>
    </citation>
    <scope>NUCLEOTIDE SEQUENCE [LARGE SCALE GENOMIC DNA]</scope>
    <source>
        <strain evidence="1 2">MAVJ 401</strain>
    </source>
</reference>
<sequence>MFPQFTFLWVIYKLERFGLESSSDLLGSQSVKLLRFAKLRISKLRNNNLTHIAIRKEPMC</sequence>
<evidence type="ECO:0000313" key="2">
    <source>
        <dbReference type="Proteomes" id="UP000012106"/>
    </source>
</evidence>
<dbReference type="EMBL" id="AHMU02000049">
    <property type="protein sequence ID" value="EMN21760.1"/>
    <property type="molecule type" value="Genomic_DNA"/>
</dbReference>
<protein>
    <submittedName>
        <fullName evidence="1">Uncharacterized protein</fullName>
    </submittedName>
</protein>
<comment type="caution">
    <text evidence="1">The sequence shown here is derived from an EMBL/GenBank/DDBJ whole genome shotgun (WGS) entry which is preliminary data.</text>
</comment>
<evidence type="ECO:0000313" key="1">
    <source>
        <dbReference type="EMBL" id="EMN21760.1"/>
    </source>
</evidence>